<dbReference type="OrthoDB" id="428658at2759"/>
<evidence type="ECO:0000256" key="8">
    <source>
        <dbReference type="ARBA" id="ARBA00040626"/>
    </source>
</evidence>
<gene>
    <name evidence="13" type="ORF">EWM64_g441</name>
</gene>
<dbReference type="Gene3D" id="3.30.2350.10">
    <property type="entry name" value="Pseudouridine synthase"/>
    <property type="match status" value="1"/>
</dbReference>
<keyword evidence="14" id="KW-1185">Reference proteome</keyword>
<proteinExistence type="inferred from homology"/>
<sequence length="173" mass="19040">MSLPEHLALVSKRLRRANGPWARHVLYIDRGILVLNKPPGLVSQASAPQNHAGSASEYDALIHQLKTHLQLDELYPVHRLDKPTTGALVLARTKHLAQELSRQFRSRAIDKTYLALVRGGEKTFPARSGTIQGHLHFDDGRVSIAAGPAKEGTKPALTEWELLSSSVRPSPLL</sequence>
<feature type="domain" description="Pseudouridine synthase RsuA/RluA-like" evidence="12">
    <location>
        <begin position="32"/>
        <end position="166"/>
    </location>
</feature>
<dbReference type="InterPro" id="IPR050188">
    <property type="entry name" value="RluA_PseudoU_synthase"/>
</dbReference>
<dbReference type="PROSITE" id="PS01129">
    <property type="entry name" value="PSI_RLU"/>
    <property type="match status" value="1"/>
</dbReference>
<dbReference type="InterPro" id="IPR006145">
    <property type="entry name" value="PsdUridine_synth_RsuA/RluA"/>
</dbReference>
<dbReference type="InterPro" id="IPR006224">
    <property type="entry name" value="PsdUridine_synth_RluA-like_CS"/>
</dbReference>
<dbReference type="PANTHER" id="PTHR21600:SF81">
    <property type="entry name" value="21S RRNA PSEUDOURIDINE(2819) SYNTHASE"/>
    <property type="match status" value="1"/>
</dbReference>
<evidence type="ECO:0000256" key="7">
    <source>
        <dbReference type="ARBA" id="ARBA00038947"/>
    </source>
</evidence>
<dbReference type="EC" id="5.4.99.43" evidence="7"/>
<dbReference type="InterPro" id="IPR020103">
    <property type="entry name" value="PsdUridine_synth_cat_dom_sf"/>
</dbReference>
<dbReference type="PANTHER" id="PTHR21600">
    <property type="entry name" value="MITOCHONDRIAL RNA PSEUDOURIDINE SYNTHASE"/>
    <property type="match status" value="1"/>
</dbReference>
<evidence type="ECO:0000313" key="14">
    <source>
        <dbReference type="Proteomes" id="UP000298061"/>
    </source>
</evidence>
<evidence type="ECO:0000313" key="13">
    <source>
        <dbReference type="EMBL" id="TFY83573.1"/>
    </source>
</evidence>
<dbReference type="AlphaFoldDB" id="A0A4Z0AB62"/>
<evidence type="ECO:0000256" key="9">
    <source>
        <dbReference type="ARBA" id="ARBA00041561"/>
    </source>
</evidence>
<dbReference type="Proteomes" id="UP000298061">
    <property type="component" value="Unassembled WGS sequence"/>
</dbReference>
<comment type="function">
    <text evidence="6">Pseudouridylate synthase responsible for the pseudouridine-2819 formation in mitochondrial 21S rRNA. May modulate the efficiency or the fidelity of the mitochondrial translation machinery.</text>
</comment>
<keyword evidence="3" id="KW-0496">Mitochondrion</keyword>
<evidence type="ECO:0000256" key="5">
    <source>
        <dbReference type="ARBA" id="ARBA00036927"/>
    </source>
</evidence>
<evidence type="ECO:0000259" key="12">
    <source>
        <dbReference type="Pfam" id="PF00849"/>
    </source>
</evidence>
<evidence type="ECO:0000256" key="11">
    <source>
        <dbReference type="ARBA" id="ARBA00042700"/>
    </source>
</evidence>
<dbReference type="STRING" id="135208.A0A4Z0AB62"/>
<evidence type="ECO:0000256" key="6">
    <source>
        <dbReference type="ARBA" id="ARBA00037513"/>
    </source>
</evidence>
<evidence type="ECO:0000256" key="3">
    <source>
        <dbReference type="ARBA" id="ARBA00023128"/>
    </source>
</evidence>
<dbReference type="SUPFAM" id="SSF55120">
    <property type="entry name" value="Pseudouridine synthase"/>
    <property type="match status" value="1"/>
</dbReference>
<reference evidence="13 14" key="1">
    <citation type="submission" date="2019-02" db="EMBL/GenBank/DDBJ databases">
        <title>Genome sequencing of the rare red list fungi Hericium alpestre (H. flagellum).</title>
        <authorList>
            <person name="Buettner E."/>
            <person name="Kellner H."/>
        </authorList>
    </citation>
    <scope>NUCLEOTIDE SEQUENCE [LARGE SCALE GENOMIC DNA]</scope>
    <source>
        <strain evidence="13 14">DSM 108284</strain>
    </source>
</reference>
<dbReference type="GO" id="GO:0000455">
    <property type="term" value="P:enzyme-directed rRNA pseudouridine synthesis"/>
    <property type="evidence" value="ECO:0007669"/>
    <property type="project" value="TreeGrafter"/>
</dbReference>
<name>A0A4Z0AB62_9AGAM</name>
<dbReference type="EMBL" id="SFCI01000021">
    <property type="protein sequence ID" value="TFY83573.1"/>
    <property type="molecule type" value="Genomic_DNA"/>
</dbReference>
<protein>
    <recommendedName>
        <fullName evidence="8">21S rRNA pseudouridine(2819) synthase</fullName>
        <ecNumber evidence="7">5.4.99.43</ecNumber>
    </recommendedName>
    <alternativeName>
        <fullName evidence="10">Pseudouridine synthase 5</fullName>
    </alternativeName>
    <alternativeName>
        <fullName evidence="9">Pseudouridylate synthase PUS5</fullName>
    </alternativeName>
    <alternativeName>
        <fullName evidence="11">Uracil hydrolyase PUS5</fullName>
    </alternativeName>
</protein>
<dbReference type="GO" id="GO:0160143">
    <property type="term" value="F:21S rRNA pseudouridine(2819) synthase activity"/>
    <property type="evidence" value="ECO:0007669"/>
    <property type="project" value="UniProtKB-EC"/>
</dbReference>
<comment type="similarity">
    <text evidence="2">Belongs to the pseudouridine synthase RluA family.</text>
</comment>
<comment type="caution">
    <text evidence="13">The sequence shown here is derived from an EMBL/GenBank/DDBJ whole genome shotgun (WGS) entry which is preliminary data.</text>
</comment>
<comment type="subcellular location">
    <subcellularLocation>
        <location evidence="1">Mitochondrion</location>
    </subcellularLocation>
</comment>
<dbReference type="GO" id="GO:0003723">
    <property type="term" value="F:RNA binding"/>
    <property type="evidence" value="ECO:0007669"/>
    <property type="project" value="InterPro"/>
</dbReference>
<evidence type="ECO:0000256" key="10">
    <source>
        <dbReference type="ARBA" id="ARBA00041978"/>
    </source>
</evidence>
<evidence type="ECO:0000256" key="2">
    <source>
        <dbReference type="ARBA" id="ARBA00010876"/>
    </source>
</evidence>
<accession>A0A4Z0AB62</accession>
<dbReference type="CDD" id="cd02869">
    <property type="entry name" value="PseudoU_synth_RluA_like"/>
    <property type="match status" value="1"/>
</dbReference>
<dbReference type="GO" id="GO:0005739">
    <property type="term" value="C:mitochondrion"/>
    <property type="evidence" value="ECO:0007669"/>
    <property type="project" value="UniProtKB-SubCell"/>
</dbReference>
<dbReference type="Pfam" id="PF00849">
    <property type="entry name" value="PseudoU_synth_2"/>
    <property type="match status" value="1"/>
</dbReference>
<organism evidence="13 14">
    <name type="scientific">Hericium alpestre</name>
    <dbReference type="NCBI Taxonomy" id="135208"/>
    <lineage>
        <taxon>Eukaryota</taxon>
        <taxon>Fungi</taxon>
        <taxon>Dikarya</taxon>
        <taxon>Basidiomycota</taxon>
        <taxon>Agaricomycotina</taxon>
        <taxon>Agaricomycetes</taxon>
        <taxon>Russulales</taxon>
        <taxon>Hericiaceae</taxon>
        <taxon>Hericium</taxon>
    </lineage>
</organism>
<keyword evidence="4" id="KW-0413">Isomerase</keyword>
<evidence type="ECO:0000256" key="1">
    <source>
        <dbReference type="ARBA" id="ARBA00004173"/>
    </source>
</evidence>
<evidence type="ECO:0000256" key="4">
    <source>
        <dbReference type="ARBA" id="ARBA00023235"/>
    </source>
</evidence>
<comment type="catalytic activity">
    <reaction evidence="5">
        <text>uridine(2819) in 21S rRNA = pseudouridine(2819) in 21S rRNA</text>
        <dbReference type="Rhea" id="RHEA:42556"/>
        <dbReference type="Rhea" id="RHEA-COMP:10113"/>
        <dbReference type="Rhea" id="RHEA-COMP:10114"/>
        <dbReference type="ChEBI" id="CHEBI:65314"/>
        <dbReference type="ChEBI" id="CHEBI:65315"/>
        <dbReference type="EC" id="5.4.99.43"/>
    </reaction>
</comment>